<accession>A0A955HZH3</accession>
<reference evidence="1" key="2">
    <citation type="journal article" date="2021" name="Microbiome">
        <title>Successional dynamics and alternative stable states in a saline activated sludge microbial community over 9 years.</title>
        <authorList>
            <person name="Wang Y."/>
            <person name="Ye J."/>
            <person name="Ju F."/>
            <person name="Liu L."/>
            <person name="Boyd J.A."/>
            <person name="Deng Y."/>
            <person name="Parks D.H."/>
            <person name="Jiang X."/>
            <person name="Yin X."/>
            <person name="Woodcroft B.J."/>
            <person name="Tyson G.W."/>
            <person name="Hugenholtz P."/>
            <person name="Polz M.F."/>
            <person name="Zhang T."/>
        </authorList>
    </citation>
    <scope>NUCLEOTIDE SEQUENCE</scope>
    <source>
        <strain evidence="1">HKST-UBA16</strain>
    </source>
</reference>
<dbReference type="Proteomes" id="UP000748332">
    <property type="component" value="Unassembled WGS sequence"/>
</dbReference>
<organism evidence="1 2">
    <name type="scientific">Candidatus Dojkabacteria bacterium</name>
    <dbReference type="NCBI Taxonomy" id="2099670"/>
    <lineage>
        <taxon>Bacteria</taxon>
        <taxon>Candidatus Dojkabacteria</taxon>
    </lineage>
</organism>
<dbReference type="EMBL" id="JAGQLM010000167">
    <property type="protein sequence ID" value="MCA9375397.1"/>
    <property type="molecule type" value="Genomic_DNA"/>
</dbReference>
<evidence type="ECO:0000313" key="2">
    <source>
        <dbReference type="Proteomes" id="UP000748332"/>
    </source>
</evidence>
<dbReference type="AlphaFoldDB" id="A0A955HZH3"/>
<gene>
    <name evidence="1" type="ORF">KC622_03640</name>
</gene>
<protein>
    <submittedName>
        <fullName evidence="1">Replication-relaxation family protein</fullName>
    </submittedName>
</protein>
<sequence length="312" mass="36418">MLVENTARYNDIQIMSVVNNFKFIPLKVLSEILIDQDVYSSYQAVSRAVIRVRKKGFIRTTYYANNAKIIFLSKKGAKALAIGTGVSMDSINCPERLTGVNFFALEHTVKVAQLYRLFIRECRKHSLKLTQFTGDFSARYEYEFRGTSGKMIKRFIMPDAEIEIEHNDQRSKLWIEYDRGTESSKDVAVKYMKYLEYFDVNEEEVEKLPIIIFITESTRQRLSNLVVKDDSYNGEWDWYNTNKTYKNVVLKGVAMADGIRNMRSSVVERYLQPNQFLFTDYDSFKAKGFESKLRNFNAEEIPLIDILIQESK</sequence>
<proteinExistence type="predicted"/>
<reference evidence="1" key="1">
    <citation type="submission" date="2020-04" db="EMBL/GenBank/DDBJ databases">
        <authorList>
            <person name="Zhang T."/>
        </authorList>
    </citation>
    <scope>NUCLEOTIDE SEQUENCE</scope>
    <source>
        <strain evidence="1">HKST-UBA16</strain>
    </source>
</reference>
<evidence type="ECO:0000313" key="1">
    <source>
        <dbReference type="EMBL" id="MCA9375397.1"/>
    </source>
</evidence>
<comment type="caution">
    <text evidence="1">The sequence shown here is derived from an EMBL/GenBank/DDBJ whole genome shotgun (WGS) entry which is preliminary data.</text>
</comment>
<dbReference type="InterPro" id="IPR025855">
    <property type="entry name" value="Replic_Relax"/>
</dbReference>
<name>A0A955HZH3_9BACT</name>
<dbReference type="Pfam" id="PF13814">
    <property type="entry name" value="Replic_Relax"/>
    <property type="match status" value="1"/>
</dbReference>